<keyword evidence="3 5" id="KW-1133">Transmembrane helix</keyword>
<comment type="subcellular location">
    <subcellularLocation>
        <location evidence="1">Membrane</location>
        <topology evidence="1">Multi-pass membrane protein</topology>
    </subcellularLocation>
</comment>
<keyword evidence="4 5" id="KW-0472">Membrane</keyword>
<dbReference type="EMBL" id="CP146203">
    <property type="protein sequence ID" value="XBH22171.1"/>
    <property type="molecule type" value="Genomic_DNA"/>
</dbReference>
<feature type="transmembrane region" description="Helical" evidence="5">
    <location>
        <begin position="166"/>
        <end position="182"/>
    </location>
</feature>
<dbReference type="GO" id="GO:0016874">
    <property type="term" value="F:ligase activity"/>
    <property type="evidence" value="ECO:0007669"/>
    <property type="project" value="UniProtKB-KW"/>
</dbReference>
<protein>
    <submittedName>
        <fullName evidence="7">O-antigen ligase family protein</fullName>
    </submittedName>
</protein>
<evidence type="ECO:0000259" key="6">
    <source>
        <dbReference type="Pfam" id="PF04932"/>
    </source>
</evidence>
<dbReference type="InterPro" id="IPR007016">
    <property type="entry name" value="O-antigen_ligase-rel_domated"/>
</dbReference>
<reference evidence="7" key="1">
    <citation type="submission" date="2024-02" db="EMBL/GenBank/DDBJ databases">
        <title>Tomenella chthoni gen. nov. sp. nov., a member of the family Jonesiaceae isolated from bat guano.</title>
        <authorList>
            <person name="Miller S.L."/>
            <person name="King J."/>
            <person name="Sankaranarayanan K."/>
            <person name="Lawson P.A."/>
        </authorList>
    </citation>
    <scope>NUCLEOTIDE SEQUENCE</scope>
    <source>
        <strain evidence="7">BS-20</strain>
    </source>
</reference>
<feature type="transmembrane region" description="Helical" evidence="5">
    <location>
        <begin position="211"/>
        <end position="229"/>
    </location>
</feature>
<evidence type="ECO:0000313" key="7">
    <source>
        <dbReference type="EMBL" id="XBH22171.1"/>
    </source>
</evidence>
<feature type="transmembrane region" description="Helical" evidence="5">
    <location>
        <begin position="189"/>
        <end position="205"/>
    </location>
</feature>
<proteinExistence type="predicted"/>
<dbReference type="PANTHER" id="PTHR37422">
    <property type="entry name" value="TEICHURONIC ACID BIOSYNTHESIS PROTEIN TUAE"/>
    <property type="match status" value="1"/>
</dbReference>
<feature type="transmembrane region" description="Helical" evidence="5">
    <location>
        <begin position="236"/>
        <end position="256"/>
    </location>
</feature>
<name>A0AAU7DZF5_9MICO</name>
<dbReference type="Pfam" id="PF04932">
    <property type="entry name" value="Wzy_C"/>
    <property type="match status" value="1"/>
</dbReference>
<gene>
    <name evidence="7" type="ORF">V5R04_02785</name>
</gene>
<feature type="transmembrane region" description="Helical" evidence="5">
    <location>
        <begin position="382"/>
        <end position="411"/>
    </location>
</feature>
<keyword evidence="2 5" id="KW-0812">Transmembrane</keyword>
<feature type="transmembrane region" description="Helical" evidence="5">
    <location>
        <begin position="12"/>
        <end position="31"/>
    </location>
</feature>
<sequence>MQVSKSAAAPSFPASMLFMFGALLNQTSVIFGVNLSLADLLAVLLLFFAALHGFLYVPKYVTLFFLIITLVTVTVGVFITPMKLSFPVDPMSVTVDYIKLLTSFAYVVLGATLVRYQRFALILRGFAIVAVAIGFVAVVDMAVPGILPIEPMYYAGVRFRGLLNDPNYFAVLQIAAIAIIWRDKQLRPMVRFASFGIIAVSVLASGSKTGLIVMLALIAWHLFLFIFGGQNSTRSVARVMIFGFLLAVLATLIAFVGSKTLMLGLVARMETNPALARLAPLLTDFATGIDANGSGRGGAWEGALALINNSPFFGVGVGTYLDAGEILTGEQVLAHNTFLQLAAEWGLPLAAFFFFLVLIVLIKRPAQDASRLWETNRDVLLVLLVGSVGISLNNARLFWLVLGAVVAAYFYQEDTAELRVDSA</sequence>
<evidence type="ECO:0000256" key="4">
    <source>
        <dbReference type="ARBA" id="ARBA00023136"/>
    </source>
</evidence>
<evidence type="ECO:0000256" key="2">
    <source>
        <dbReference type="ARBA" id="ARBA00022692"/>
    </source>
</evidence>
<organism evidence="7">
    <name type="scientific">Jonesiaceae bacterium BS-20</name>
    <dbReference type="NCBI Taxonomy" id="3120821"/>
    <lineage>
        <taxon>Bacteria</taxon>
        <taxon>Bacillati</taxon>
        <taxon>Actinomycetota</taxon>
        <taxon>Actinomycetes</taxon>
        <taxon>Micrococcales</taxon>
        <taxon>Jonesiaceae</taxon>
    </lineage>
</organism>
<feature type="transmembrane region" description="Helical" evidence="5">
    <location>
        <begin position="121"/>
        <end position="146"/>
    </location>
</feature>
<accession>A0AAU7DZF5</accession>
<evidence type="ECO:0000256" key="1">
    <source>
        <dbReference type="ARBA" id="ARBA00004141"/>
    </source>
</evidence>
<dbReference type="GO" id="GO:0016020">
    <property type="term" value="C:membrane"/>
    <property type="evidence" value="ECO:0007669"/>
    <property type="project" value="UniProtKB-SubCell"/>
</dbReference>
<feature type="domain" description="O-antigen ligase-related" evidence="6">
    <location>
        <begin position="194"/>
        <end position="354"/>
    </location>
</feature>
<feature type="transmembrane region" description="Helical" evidence="5">
    <location>
        <begin position="37"/>
        <end position="56"/>
    </location>
</feature>
<evidence type="ECO:0000256" key="3">
    <source>
        <dbReference type="ARBA" id="ARBA00022989"/>
    </source>
</evidence>
<keyword evidence="7" id="KW-0436">Ligase</keyword>
<feature type="transmembrane region" description="Helical" evidence="5">
    <location>
        <begin position="63"/>
        <end position="82"/>
    </location>
</feature>
<evidence type="ECO:0000256" key="5">
    <source>
        <dbReference type="SAM" id="Phobius"/>
    </source>
</evidence>
<dbReference type="InterPro" id="IPR051533">
    <property type="entry name" value="WaaL-like"/>
</dbReference>
<feature type="transmembrane region" description="Helical" evidence="5">
    <location>
        <begin position="345"/>
        <end position="362"/>
    </location>
</feature>
<dbReference type="AlphaFoldDB" id="A0AAU7DZF5"/>
<feature type="transmembrane region" description="Helical" evidence="5">
    <location>
        <begin position="97"/>
        <end position="114"/>
    </location>
</feature>
<dbReference type="PANTHER" id="PTHR37422:SF13">
    <property type="entry name" value="LIPOPOLYSACCHARIDE BIOSYNTHESIS PROTEIN PA4999-RELATED"/>
    <property type="match status" value="1"/>
</dbReference>